<name>A0A8T8KAU2_9EURY</name>
<evidence type="ECO:0000259" key="1">
    <source>
        <dbReference type="Pfam" id="PF13175"/>
    </source>
</evidence>
<keyword evidence="4" id="KW-1185">Reference proteome</keyword>
<protein>
    <submittedName>
        <fullName evidence="3">AAA family ATPase</fullName>
    </submittedName>
</protein>
<dbReference type="CDD" id="cd01026">
    <property type="entry name" value="TOPRIM_OLD"/>
    <property type="match status" value="1"/>
</dbReference>
<evidence type="ECO:0000313" key="4">
    <source>
        <dbReference type="Proteomes" id="UP000681041"/>
    </source>
</evidence>
<gene>
    <name evidence="3" type="ORF">HYG87_10815</name>
</gene>
<proteinExistence type="predicted"/>
<evidence type="ECO:0000313" key="3">
    <source>
        <dbReference type="EMBL" id="QUH24213.1"/>
    </source>
</evidence>
<sequence>MLISKIYVDNFRNLVDFKMTLTDFEVIVGENNIGKTNLLTILNKIFSTKRIYFDGNDFNNPEIPIIFEATFIFSSIDEEAIFFDFEGIKNPDTNEVKLRVKANWNEDVGNVDVSILFIREDLPDEEKELMTPSLQFRKHISCHYISASRDLRKEMNTRSGAMFELYKSFFPQSTLPLQTIKTKISEKNKALEELEVKTKIYLKKIEQNLNNDEWEDLELNMEDLSKVINSNSSNELLKQKFGELKTLMKNFHTRTDLKEELDDFHIRMKDLYKIETVENVLNSYTENILPFEQIDLNLIPINDDEFIKQLNIELGGYSIFKQGEGYQNIINLFIKLIKFFNLAKLNEDGIKLFIIIIEEPESHLHPHLQRSFIKSLKKFQEKFTGEGIQFQFLISTHSPFVIESIELENLNLIRKKEQKPHSLKVNRKEFIEKTLDEMGVQENKKNKKRTQINYYLDEIFLKNADIFFSGCVIIVEGQTEEGAIPLFSSKVIGGFDEYGISILNAQGAATIHYYIRLFSNLDIPYVLIIDKDQENEFKDEYNAYFIGKDKNQAFECEILKECPLEKILKVLDLKVPEKFSSQKGDLIKEFSYLRNHPLNSLNEVLEHINDSDRNNLIYIVKKWMKGEKGYTFGRMLAQNLDENEIPSKFIEAIEKAKTLSKDLHGV</sequence>
<organism evidence="3 4">
    <name type="scientific">Methanobacterium alkalithermotolerans</name>
    <dbReference type="NCBI Taxonomy" id="2731220"/>
    <lineage>
        <taxon>Archaea</taxon>
        <taxon>Methanobacteriati</taxon>
        <taxon>Methanobacteriota</taxon>
        <taxon>Methanomada group</taxon>
        <taxon>Methanobacteria</taxon>
        <taxon>Methanobacteriales</taxon>
        <taxon>Methanobacteriaceae</taxon>
        <taxon>Methanobacterium</taxon>
    </lineage>
</organism>
<dbReference type="GeneID" id="64821262"/>
<dbReference type="Pfam" id="PF13175">
    <property type="entry name" value="AAA_15"/>
    <property type="match status" value="1"/>
</dbReference>
<accession>A0A8T8KAU2</accession>
<dbReference type="EMBL" id="CP058560">
    <property type="protein sequence ID" value="QUH24213.1"/>
    <property type="molecule type" value="Genomic_DNA"/>
</dbReference>
<dbReference type="SUPFAM" id="SSF52540">
    <property type="entry name" value="P-loop containing nucleoside triphosphate hydrolases"/>
    <property type="match status" value="1"/>
</dbReference>
<dbReference type="InterPro" id="IPR027417">
    <property type="entry name" value="P-loop_NTPase"/>
</dbReference>
<dbReference type="KEGG" id="meme:HYG87_10815"/>
<feature type="domain" description="Endonuclease GajA/Old nuclease/RecF-like AAA" evidence="1">
    <location>
        <begin position="1"/>
        <end position="402"/>
    </location>
</feature>
<dbReference type="InterPro" id="IPR041685">
    <property type="entry name" value="AAA_GajA/Old/RecF-like"/>
</dbReference>
<dbReference type="Proteomes" id="UP000681041">
    <property type="component" value="Chromosome"/>
</dbReference>
<dbReference type="AlphaFoldDB" id="A0A8T8KAU2"/>
<evidence type="ECO:0000259" key="2">
    <source>
        <dbReference type="Pfam" id="PF20469"/>
    </source>
</evidence>
<reference evidence="3" key="1">
    <citation type="submission" date="2020-07" db="EMBL/GenBank/DDBJ databases">
        <title>Methanobacterium. sp. MethCan genome.</title>
        <authorList>
            <person name="Postec A."/>
            <person name="Quemeneur M."/>
        </authorList>
    </citation>
    <scope>NUCLEOTIDE SEQUENCE</scope>
    <source>
        <strain evidence="3">MethCAN</strain>
    </source>
</reference>
<dbReference type="Pfam" id="PF20469">
    <property type="entry name" value="OLD-like_TOPRIM"/>
    <property type="match status" value="1"/>
</dbReference>
<dbReference type="RefSeq" id="WP_211533172.1">
    <property type="nucleotide sequence ID" value="NZ_CP058560.1"/>
</dbReference>
<feature type="domain" description="OLD protein-like TOPRIM" evidence="2">
    <location>
        <begin position="467"/>
        <end position="532"/>
    </location>
</feature>
<dbReference type="Gene3D" id="3.40.50.300">
    <property type="entry name" value="P-loop containing nucleotide triphosphate hydrolases"/>
    <property type="match status" value="1"/>
</dbReference>
<dbReference type="OrthoDB" id="71628at2157"/>
<dbReference type="PANTHER" id="PTHR43581">
    <property type="entry name" value="ATP/GTP PHOSPHATASE"/>
    <property type="match status" value="1"/>
</dbReference>
<dbReference type="PANTHER" id="PTHR43581:SF4">
    <property type="entry name" value="ATP_GTP PHOSPHATASE"/>
    <property type="match status" value="1"/>
</dbReference>
<dbReference type="InterPro" id="IPR051396">
    <property type="entry name" value="Bact_Antivir_Def_Nuclease"/>
</dbReference>
<dbReference type="InterPro" id="IPR034139">
    <property type="entry name" value="TOPRIM_OLD"/>
</dbReference>